<name>A0ACC3N786_9PEZI</name>
<dbReference type="EMBL" id="JAUTXU010000077">
    <property type="protein sequence ID" value="KAK3711362.1"/>
    <property type="molecule type" value="Genomic_DNA"/>
</dbReference>
<sequence length="569" mass="61398">MAWIHNTNAAVARSAVGRYFRLQGSGHRKERPNSYFFTEIRAGLATFFAMAYIISVNATIVSDSGGTCVCPPSSPDLCDSDPDYMLCVAGVKRDLVTATAAISALTTFCMGLFANMPIGLAPGMGLNAYFAYTVVGYHGSGLVPYRVAVTAVFVEGFVFVGLTILGLRQWLARAIPASIKLATGVGIGLYLTIIGLTYSAGIGLIVGAQSTPLELAGCSPQYRDADTGLCPPSYKMRSPTMWIGIFCGGILTVMLMMFRVKGAIIIGILLVSIISWPRPTEVTYFPYTDLGDDMFDFFKQVVTFHPIQRILAVQEWNVSEYGGQFGLAFITFLYVDILDCTGTLYSMARFCGAIDERTQDFEGSAVAYLVDAFGISIGSLMGVPPVTAYIESGAGISEGGATGLTAIVTGLCFFISIFFAPIFASIPPWATGCTLVIVGSLMAKQARDINWSYIGDAVPAFLTIAVMPFTYSIAYGLIAGIMSYIVLNTTVWIIEKASGGRIKPHNKAEKERWTYKIEGGMLPPWLTRAAKGKKDFWRPYDDEEHHAASRGSSSDDVDESRITGKGAEN</sequence>
<protein>
    <submittedName>
        <fullName evidence="1">Uncharacterized protein</fullName>
    </submittedName>
</protein>
<proteinExistence type="predicted"/>
<organism evidence="1 2">
    <name type="scientific">Vermiconidia calcicola</name>
    <dbReference type="NCBI Taxonomy" id="1690605"/>
    <lineage>
        <taxon>Eukaryota</taxon>
        <taxon>Fungi</taxon>
        <taxon>Dikarya</taxon>
        <taxon>Ascomycota</taxon>
        <taxon>Pezizomycotina</taxon>
        <taxon>Dothideomycetes</taxon>
        <taxon>Dothideomycetidae</taxon>
        <taxon>Mycosphaerellales</taxon>
        <taxon>Extremaceae</taxon>
        <taxon>Vermiconidia</taxon>
    </lineage>
</organism>
<gene>
    <name evidence="1" type="ORF">LTR37_009742</name>
</gene>
<evidence type="ECO:0000313" key="2">
    <source>
        <dbReference type="Proteomes" id="UP001281147"/>
    </source>
</evidence>
<comment type="caution">
    <text evidence="1">The sequence shown here is derived from an EMBL/GenBank/DDBJ whole genome shotgun (WGS) entry which is preliminary data.</text>
</comment>
<reference evidence="1" key="1">
    <citation type="submission" date="2023-07" db="EMBL/GenBank/DDBJ databases">
        <title>Black Yeasts Isolated from many extreme environments.</title>
        <authorList>
            <person name="Coleine C."/>
            <person name="Stajich J.E."/>
            <person name="Selbmann L."/>
        </authorList>
    </citation>
    <scope>NUCLEOTIDE SEQUENCE</scope>
    <source>
        <strain evidence="1">CCFEE 5714</strain>
    </source>
</reference>
<accession>A0ACC3N786</accession>
<evidence type="ECO:0000313" key="1">
    <source>
        <dbReference type="EMBL" id="KAK3711362.1"/>
    </source>
</evidence>
<dbReference type="Proteomes" id="UP001281147">
    <property type="component" value="Unassembled WGS sequence"/>
</dbReference>
<keyword evidence="2" id="KW-1185">Reference proteome</keyword>